<dbReference type="PANTHER" id="PTHR19317:SF76">
    <property type="entry name" value="PRA1 FAMILY PROTEIN C"/>
    <property type="match status" value="1"/>
</dbReference>
<dbReference type="EMBL" id="JAKUCV010005351">
    <property type="protein sequence ID" value="KAJ4831492.1"/>
    <property type="molecule type" value="Genomic_DNA"/>
</dbReference>
<evidence type="ECO:0000256" key="3">
    <source>
        <dbReference type="ARBA" id="ARBA00006483"/>
    </source>
</evidence>
<evidence type="ECO:0000313" key="8">
    <source>
        <dbReference type="EMBL" id="KAJ4831492.1"/>
    </source>
</evidence>
<accession>A0A9Q0FHI1</accession>
<evidence type="ECO:0000313" key="9">
    <source>
        <dbReference type="Proteomes" id="UP001141552"/>
    </source>
</evidence>
<evidence type="ECO:0000256" key="5">
    <source>
        <dbReference type="ARBA" id="ARBA00022989"/>
    </source>
</evidence>
<dbReference type="PANTHER" id="PTHR19317">
    <property type="entry name" value="PRENYLATED RAB ACCEPTOR 1-RELATED"/>
    <property type="match status" value="1"/>
</dbReference>
<dbReference type="OrthoDB" id="63113at2759"/>
<dbReference type="GO" id="GO:0016020">
    <property type="term" value="C:membrane"/>
    <property type="evidence" value="ECO:0007669"/>
    <property type="project" value="UniProtKB-SubCell"/>
</dbReference>
<proteinExistence type="inferred from homology"/>
<evidence type="ECO:0000256" key="4">
    <source>
        <dbReference type="ARBA" id="ARBA00022692"/>
    </source>
</evidence>
<evidence type="ECO:0000256" key="6">
    <source>
        <dbReference type="ARBA" id="ARBA00023136"/>
    </source>
</evidence>
<dbReference type="Proteomes" id="UP001141552">
    <property type="component" value="Unassembled WGS sequence"/>
</dbReference>
<protein>
    <recommendedName>
        <fullName evidence="7">PRA1 family protein</fullName>
    </recommendedName>
</protein>
<dbReference type="InterPro" id="IPR004895">
    <property type="entry name" value="Prenylated_rab_accept_PRA1"/>
</dbReference>
<feature type="transmembrane region" description="Helical" evidence="7">
    <location>
        <begin position="25"/>
        <end position="42"/>
    </location>
</feature>
<feature type="transmembrane region" description="Helical" evidence="7">
    <location>
        <begin position="103"/>
        <end position="122"/>
    </location>
</feature>
<evidence type="ECO:0000256" key="2">
    <source>
        <dbReference type="ARBA" id="ARBA00004127"/>
    </source>
</evidence>
<sequence length="165" mass="18376">MVQLHSLNLPSSLSLALRRIRTNTAFFRTNYAIILLFLLFLSLLWHPISLIVFIAMMAAWMFLFFQREEDPLVVLGYAVPDKVVILVLLVATITTLYFTDVTVNILVGVSLGLVIDLVHGALRETDDLMLIDYEEGFGSPALLRRGEYGPTVPLRNAASSSFSAS</sequence>
<keyword evidence="7" id="KW-0813">Transport</keyword>
<dbReference type="GO" id="GO:0016192">
    <property type="term" value="P:vesicle-mediated transport"/>
    <property type="evidence" value="ECO:0007669"/>
    <property type="project" value="TreeGrafter"/>
</dbReference>
<keyword evidence="4 7" id="KW-0812">Transmembrane</keyword>
<organism evidence="8 9">
    <name type="scientific">Turnera subulata</name>
    <dbReference type="NCBI Taxonomy" id="218843"/>
    <lineage>
        <taxon>Eukaryota</taxon>
        <taxon>Viridiplantae</taxon>
        <taxon>Streptophyta</taxon>
        <taxon>Embryophyta</taxon>
        <taxon>Tracheophyta</taxon>
        <taxon>Spermatophyta</taxon>
        <taxon>Magnoliopsida</taxon>
        <taxon>eudicotyledons</taxon>
        <taxon>Gunneridae</taxon>
        <taxon>Pentapetalae</taxon>
        <taxon>rosids</taxon>
        <taxon>fabids</taxon>
        <taxon>Malpighiales</taxon>
        <taxon>Passifloraceae</taxon>
        <taxon>Turnera</taxon>
    </lineage>
</organism>
<feature type="transmembrane region" description="Helical" evidence="7">
    <location>
        <begin position="72"/>
        <end position="97"/>
    </location>
</feature>
<comment type="subcellular location">
    <subcellularLocation>
        <location evidence="2">Endomembrane system</location>
        <topology evidence="2">Multi-pass membrane protein</topology>
    </subcellularLocation>
    <subcellularLocation>
        <location evidence="7">Membrane</location>
        <topology evidence="7">Multi-pass membrane protein</topology>
    </subcellularLocation>
</comment>
<reference evidence="8" key="2">
    <citation type="journal article" date="2023" name="Plants (Basel)">
        <title>Annotation of the Turnera subulata (Passifloraceae) Draft Genome Reveals the S-Locus Evolved after the Divergence of Turneroideae from Passifloroideae in a Stepwise Manner.</title>
        <authorList>
            <person name="Henning P.M."/>
            <person name="Roalson E.H."/>
            <person name="Mir W."/>
            <person name="McCubbin A.G."/>
            <person name="Shore J.S."/>
        </authorList>
    </citation>
    <scope>NUCLEOTIDE SEQUENCE</scope>
    <source>
        <strain evidence="8">F60SS</strain>
    </source>
</reference>
<dbReference type="AlphaFoldDB" id="A0A9Q0FHI1"/>
<evidence type="ECO:0000256" key="7">
    <source>
        <dbReference type="RuleBase" id="RU363107"/>
    </source>
</evidence>
<comment type="function">
    <text evidence="1 7">May be involved in both secretory and endocytic intracellular trafficking in the endosomal/prevacuolar compartments.</text>
</comment>
<reference evidence="8" key="1">
    <citation type="submission" date="2022-02" db="EMBL/GenBank/DDBJ databases">
        <authorList>
            <person name="Henning P.M."/>
            <person name="McCubbin A.G."/>
            <person name="Shore J.S."/>
        </authorList>
    </citation>
    <scope>NUCLEOTIDE SEQUENCE</scope>
    <source>
        <strain evidence="8">F60SS</strain>
        <tissue evidence="8">Leaves</tissue>
    </source>
</reference>
<gene>
    <name evidence="8" type="ORF">Tsubulata_004723</name>
</gene>
<dbReference type="GO" id="GO:0005783">
    <property type="term" value="C:endoplasmic reticulum"/>
    <property type="evidence" value="ECO:0007669"/>
    <property type="project" value="UniProtKB-ARBA"/>
</dbReference>
<dbReference type="Pfam" id="PF03208">
    <property type="entry name" value="PRA1"/>
    <property type="match status" value="1"/>
</dbReference>
<keyword evidence="5 7" id="KW-1133">Transmembrane helix</keyword>
<comment type="similarity">
    <text evidence="3 7">Belongs to the PRA1 family.</text>
</comment>
<comment type="caution">
    <text evidence="8">The sequence shown here is derived from an EMBL/GenBank/DDBJ whole genome shotgun (WGS) entry which is preliminary data.</text>
</comment>
<name>A0A9Q0FHI1_9ROSI</name>
<dbReference type="GO" id="GO:0005794">
    <property type="term" value="C:Golgi apparatus"/>
    <property type="evidence" value="ECO:0007669"/>
    <property type="project" value="TreeGrafter"/>
</dbReference>
<keyword evidence="9" id="KW-1185">Reference proteome</keyword>
<evidence type="ECO:0000256" key="1">
    <source>
        <dbReference type="ARBA" id="ARBA00002501"/>
    </source>
</evidence>
<keyword evidence="6 7" id="KW-0472">Membrane</keyword>